<evidence type="ECO:0000256" key="1">
    <source>
        <dbReference type="ARBA" id="ARBA00003973"/>
    </source>
</evidence>
<dbReference type="InterPro" id="IPR050324">
    <property type="entry name" value="CDP-alcohol_PTase-I"/>
</dbReference>
<reference evidence="15 16" key="1">
    <citation type="submission" date="2021-10" db="EMBL/GenBank/DDBJ databases">
        <authorList>
            <person name="Grouzdev D.S."/>
            <person name="Pantiukh K.S."/>
            <person name="Krutkina M.S."/>
        </authorList>
    </citation>
    <scope>NUCLEOTIDE SEQUENCE [LARGE SCALE GENOMIC DNA]</scope>
    <source>
        <strain evidence="15 16">Z-7514</strain>
    </source>
</reference>
<dbReference type="InterPro" id="IPR043130">
    <property type="entry name" value="CDP-OH_PTrfase_TM_dom"/>
</dbReference>
<gene>
    <name evidence="15" type="ORF">LJ207_05680</name>
</gene>
<feature type="transmembrane region" description="Helical" evidence="14">
    <location>
        <begin position="7"/>
        <end position="25"/>
    </location>
</feature>
<dbReference type="Proteomes" id="UP001199296">
    <property type="component" value="Unassembled WGS sequence"/>
</dbReference>
<organism evidence="15 16">
    <name type="scientific">Halanaerobium polyolivorans</name>
    <dbReference type="NCBI Taxonomy" id="2886943"/>
    <lineage>
        <taxon>Bacteria</taxon>
        <taxon>Bacillati</taxon>
        <taxon>Bacillota</taxon>
        <taxon>Clostridia</taxon>
        <taxon>Halanaerobiales</taxon>
        <taxon>Halanaerobiaceae</taxon>
        <taxon>Halanaerobium</taxon>
    </lineage>
</organism>
<comment type="subcellular location">
    <subcellularLocation>
        <location evidence="2">Membrane</location>
        <topology evidence="2">Multi-pass membrane protein</topology>
    </subcellularLocation>
</comment>
<comment type="similarity">
    <text evidence="3 13">Belongs to the CDP-alcohol phosphatidyltransferase class-I family.</text>
</comment>
<dbReference type="PROSITE" id="PS00379">
    <property type="entry name" value="CDP_ALCOHOL_P_TRANSF"/>
    <property type="match status" value="1"/>
</dbReference>
<keyword evidence="8" id="KW-0443">Lipid metabolism</keyword>
<keyword evidence="11" id="KW-1208">Phospholipid metabolism</keyword>
<evidence type="ECO:0000256" key="2">
    <source>
        <dbReference type="ARBA" id="ARBA00004141"/>
    </source>
</evidence>
<proteinExistence type="inferred from homology"/>
<feature type="transmembrane region" description="Helical" evidence="14">
    <location>
        <begin position="31"/>
        <end position="52"/>
    </location>
</feature>
<evidence type="ECO:0000256" key="9">
    <source>
        <dbReference type="ARBA" id="ARBA00023136"/>
    </source>
</evidence>
<dbReference type="AlphaFoldDB" id="A0AAW4WXT6"/>
<keyword evidence="9 14" id="KW-0472">Membrane</keyword>
<dbReference type="RefSeq" id="WP_229345126.1">
    <property type="nucleotide sequence ID" value="NZ_JAJFAT010000006.1"/>
</dbReference>
<dbReference type="InterPro" id="IPR000462">
    <property type="entry name" value="CDP-OH_P_trans"/>
</dbReference>
<keyword evidence="16" id="KW-1185">Reference proteome</keyword>
<name>A0AAW4WXT6_9FIRM</name>
<evidence type="ECO:0000256" key="4">
    <source>
        <dbReference type="ARBA" id="ARBA00022516"/>
    </source>
</evidence>
<protein>
    <recommendedName>
        <fullName evidence="12">Phosphatidylglycerophosphate synthase</fullName>
    </recommendedName>
</protein>
<keyword evidence="4" id="KW-0444">Lipid biosynthesis</keyword>
<keyword evidence="7 14" id="KW-1133">Transmembrane helix</keyword>
<accession>A0AAW4WXT6</accession>
<keyword evidence="10" id="KW-0594">Phospholipid biosynthesis</keyword>
<dbReference type="InterPro" id="IPR004570">
    <property type="entry name" value="Phosphatidylglycerol_P_synth"/>
</dbReference>
<evidence type="ECO:0000313" key="16">
    <source>
        <dbReference type="Proteomes" id="UP001199296"/>
    </source>
</evidence>
<feature type="transmembrane region" description="Helical" evidence="14">
    <location>
        <begin position="147"/>
        <end position="165"/>
    </location>
</feature>
<keyword evidence="5 13" id="KW-0808">Transferase</keyword>
<evidence type="ECO:0000256" key="8">
    <source>
        <dbReference type="ARBA" id="ARBA00023098"/>
    </source>
</evidence>
<feature type="transmembrane region" description="Helical" evidence="14">
    <location>
        <begin position="64"/>
        <end position="84"/>
    </location>
</feature>
<feature type="transmembrane region" description="Helical" evidence="14">
    <location>
        <begin position="90"/>
        <end position="114"/>
    </location>
</feature>
<evidence type="ECO:0000256" key="11">
    <source>
        <dbReference type="ARBA" id="ARBA00023264"/>
    </source>
</evidence>
<evidence type="ECO:0000313" key="15">
    <source>
        <dbReference type="EMBL" id="MCC3144818.1"/>
    </source>
</evidence>
<keyword evidence="6 14" id="KW-0812">Transmembrane</keyword>
<dbReference type="GO" id="GO:0008444">
    <property type="term" value="F:CDP-diacylglycerol-glycerol-3-phosphate 3-phosphatidyltransferase activity"/>
    <property type="evidence" value="ECO:0007669"/>
    <property type="project" value="InterPro"/>
</dbReference>
<evidence type="ECO:0000256" key="14">
    <source>
        <dbReference type="SAM" id="Phobius"/>
    </source>
</evidence>
<comment type="caution">
    <text evidence="15">The sequence shown here is derived from an EMBL/GenBank/DDBJ whole genome shotgun (WGS) entry which is preliminary data.</text>
</comment>
<evidence type="ECO:0000256" key="12">
    <source>
        <dbReference type="ARBA" id="ARBA00033018"/>
    </source>
</evidence>
<dbReference type="Gene3D" id="1.20.120.1760">
    <property type="match status" value="1"/>
</dbReference>
<evidence type="ECO:0000256" key="3">
    <source>
        <dbReference type="ARBA" id="ARBA00010441"/>
    </source>
</evidence>
<dbReference type="GO" id="GO:0046474">
    <property type="term" value="P:glycerophospholipid biosynthetic process"/>
    <property type="evidence" value="ECO:0007669"/>
    <property type="project" value="TreeGrafter"/>
</dbReference>
<dbReference type="InterPro" id="IPR048254">
    <property type="entry name" value="CDP_ALCOHOL_P_TRANSF_CS"/>
</dbReference>
<dbReference type="PANTHER" id="PTHR14269">
    <property type="entry name" value="CDP-DIACYLGLYCEROL--GLYCEROL-3-PHOSPHATE 3-PHOSPHATIDYLTRANSFERASE-RELATED"/>
    <property type="match status" value="1"/>
</dbReference>
<evidence type="ECO:0000256" key="5">
    <source>
        <dbReference type="ARBA" id="ARBA00022679"/>
    </source>
</evidence>
<dbReference type="Pfam" id="PF01066">
    <property type="entry name" value="CDP-OH_P_transf"/>
    <property type="match status" value="1"/>
</dbReference>
<dbReference type="PIRSF" id="PIRSF000847">
    <property type="entry name" value="Phos_ph_gly_syn"/>
    <property type="match status" value="1"/>
</dbReference>
<comment type="function">
    <text evidence="1">This protein catalyzes the committed step to the synthesis of the acidic phospholipids.</text>
</comment>
<sequence>MINLLTIPNLISIMRIILIPIYLYLFVQGNYYLAAGLFSLSAASDFVDGYIARKLNMHSKLGKLLDPLADKLTIISILLLLIKLNLIPRVVSFIILGRELFIFLSGIITYFFGLNFIDPTLLGKTSIFLLYLAIAVRLTGINIFGDWLFYLVIPINIISAVEYFIKAYREVFA</sequence>
<dbReference type="GO" id="GO:0016020">
    <property type="term" value="C:membrane"/>
    <property type="evidence" value="ECO:0007669"/>
    <property type="project" value="UniProtKB-SubCell"/>
</dbReference>
<dbReference type="PANTHER" id="PTHR14269:SF11">
    <property type="entry name" value="CDP-DIACYLGLYCEROL--GLYCEROL-3-PHOSPHATE 3-PHOSPHATIDYLTRANSFERASE"/>
    <property type="match status" value="1"/>
</dbReference>
<evidence type="ECO:0000256" key="7">
    <source>
        <dbReference type="ARBA" id="ARBA00022989"/>
    </source>
</evidence>
<evidence type="ECO:0000256" key="10">
    <source>
        <dbReference type="ARBA" id="ARBA00023209"/>
    </source>
</evidence>
<dbReference type="EMBL" id="JAJFAT010000006">
    <property type="protein sequence ID" value="MCC3144818.1"/>
    <property type="molecule type" value="Genomic_DNA"/>
</dbReference>
<evidence type="ECO:0000256" key="6">
    <source>
        <dbReference type="ARBA" id="ARBA00022692"/>
    </source>
</evidence>
<evidence type="ECO:0000256" key="13">
    <source>
        <dbReference type="RuleBase" id="RU003750"/>
    </source>
</evidence>